<dbReference type="RefSeq" id="WP_317545314.1">
    <property type="nucleotide sequence ID" value="NZ_JAWLKB010000025.1"/>
</dbReference>
<evidence type="ECO:0000313" key="4">
    <source>
        <dbReference type="EMBL" id="MDV6270863.1"/>
    </source>
</evidence>
<evidence type="ECO:0000313" key="5">
    <source>
        <dbReference type="Proteomes" id="UP001185927"/>
    </source>
</evidence>
<comment type="caution">
    <text evidence="4">The sequence shown here is derived from an EMBL/GenBank/DDBJ whole genome shotgun (WGS) entry which is preliminary data.</text>
</comment>
<dbReference type="NCBIfam" id="TIGR03971">
    <property type="entry name" value="SDR_subfam_1"/>
    <property type="match status" value="1"/>
</dbReference>
<dbReference type="CDD" id="cd05233">
    <property type="entry name" value="SDR_c"/>
    <property type="match status" value="1"/>
</dbReference>
<keyword evidence="3" id="KW-0520">NAD</keyword>
<dbReference type="PANTHER" id="PTHR42760">
    <property type="entry name" value="SHORT-CHAIN DEHYDROGENASES/REDUCTASES FAMILY MEMBER"/>
    <property type="match status" value="1"/>
</dbReference>
<dbReference type="NCBIfam" id="NF009467">
    <property type="entry name" value="PRK12826.1-3"/>
    <property type="match status" value="1"/>
</dbReference>
<dbReference type="InterPro" id="IPR023985">
    <property type="entry name" value="SDR_subfam_1"/>
</dbReference>
<dbReference type="PANTHER" id="PTHR42760:SF133">
    <property type="entry name" value="3-OXOACYL-[ACYL-CARRIER-PROTEIN] REDUCTASE"/>
    <property type="match status" value="1"/>
</dbReference>
<evidence type="ECO:0000256" key="1">
    <source>
        <dbReference type="ARBA" id="ARBA00006484"/>
    </source>
</evidence>
<dbReference type="Proteomes" id="UP001185927">
    <property type="component" value="Unassembled WGS sequence"/>
</dbReference>
<accession>A0ABU4C3S1</accession>
<name>A0ABU4C3S1_RHOGO</name>
<dbReference type="PRINTS" id="PR00081">
    <property type="entry name" value="GDHRDH"/>
</dbReference>
<sequence>MAGKLEGKVALISGAARGQGRSHAIALAGEGANIIAIDACDQIETVPYAMPTVAELESTAEAVELAGGKIIYDVVDVRDLSGLRKFVDSAVLELGRLDIVCANAGISTFSSILDMDEQMWDTTIEINLTGVWKTCKAALPHIINGESGGSIIITSSSATSMISENIGHYIASKHGLIGLSRTLAKELARHRIRVNTVHPTGVATPMILNEPVYQLFRPDLENPNRNDFEDAAKTLHPLGVPFVEPEDVSDMIVYLASNSSRYITGSSFMLDAGGSLR</sequence>
<keyword evidence="2" id="KW-0560">Oxidoreductase</keyword>
<proteinExistence type="inferred from homology"/>
<dbReference type="InterPro" id="IPR002347">
    <property type="entry name" value="SDR_fam"/>
</dbReference>
<dbReference type="Pfam" id="PF13561">
    <property type="entry name" value="adh_short_C2"/>
    <property type="match status" value="1"/>
</dbReference>
<protein>
    <submittedName>
        <fullName evidence="4">Mycofactocin-coupled SDR family oxidoreductase</fullName>
    </submittedName>
</protein>
<evidence type="ECO:0000256" key="2">
    <source>
        <dbReference type="ARBA" id="ARBA00023002"/>
    </source>
</evidence>
<evidence type="ECO:0000256" key="3">
    <source>
        <dbReference type="ARBA" id="ARBA00023027"/>
    </source>
</evidence>
<organism evidence="4 5">
    <name type="scientific">Rhodococcus globerulus</name>
    <dbReference type="NCBI Taxonomy" id="33008"/>
    <lineage>
        <taxon>Bacteria</taxon>
        <taxon>Bacillati</taxon>
        <taxon>Actinomycetota</taxon>
        <taxon>Actinomycetes</taxon>
        <taxon>Mycobacteriales</taxon>
        <taxon>Nocardiaceae</taxon>
        <taxon>Rhodococcus</taxon>
    </lineage>
</organism>
<dbReference type="EMBL" id="JAWLKB010000025">
    <property type="protein sequence ID" value="MDV6270863.1"/>
    <property type="molecule type" value="Genomic_DNA"/>
</dbReference>
<keyword evidence="5" id="KW-1185">Reference proteome</keyword>
<dbReference type="SUPFAM" id="SSF51735">
    <property type="entry name" value="NAD(P)-binding Rossmann-fold domains"/>
    <property type="match status" value="1"/>
</dbReference>
<gene>
    <name evidence="4" type="ORF">R3Q16_29985</name>
</gene>
<dbReference type="InterPro" id="IPR036291">
    <property type="entry name" value="NAD(P)-bd_dom_sf"/>
</dbReference>
<dbReference type="Gene3D" id="3.40.50.720">
    <property type="entry name" value="NAD(P)-binding Rossmann-like Domain"/>
    <property type="match status" value="1"/>
</dbReference>
<dbReference type="PRINTS" id="PR00080">
    <property type="entry name" value="SDRFAMILY"/>
</dbReference>
<comment type="similarity">
    <text evidence="1">Belongs to the short-chain dehydrogenases/reductases (SDR) family.</text>
</comment>
<reference evidence="4 5" key="1">
    <citation type="submission" date="2023-10" db="EMBL/GenBank/DDBJ databases">
        <title>Development of a sustainable strategy for remediation of hydrocarbon-contaminated territories based on the waste exchange concept.</title>
        <authorList>
            <person name="Krivoruchko A."/>
        </authorList>
    </citation>
    <scope>NUCLEOTIDE SEQUENCE [LARGE SCALE GENOMIC DNA]</scope>
    <source>
        <strain evidence="4 5">IEGM 1203</strain>
    </source>
</reference>